<dbReference type="EMBL" id="CARXXK010000339">
    <property type="protein sequence ID" value="CAI6370374.1"/>
    <property type="molecule type" value="Genomic_DNA"/>
</dbReference>
<gene>
    <name evidence="1" type="ORF">MEUPH1_LOCUS24501</name>
</gene>
<evidence type="ECO:0000313" key="1">
    <source>
        <dbReference type="EMBL" id="CAI6370374.1"/>
    </source>
</evidence>
<protein>
    <submittedName>
        <fullName evidence="1">Uncharacterized protein</fullName>
    </submittedName>
</protein>
<evidence type="ECO:0000313" key="2">
    <source>
        <dbReference type="Proteomes" id="UP001160148"/>
    </source>
</evidence>
<sequence>MAINQYSIEDRSFPKTFDLMPCPTVLNEMKLLKSKLNLVYKNKNKKQPQELFSRKTCEADTLPVYADVQTVIKSVEANVPADLDQLEENFGLDLDVDVSSEAGASARQRMVSKW</sequence>
<name>A0AAV0XRU6_9HEMI</name>
<accession>A0AAV0XRU6</accession>
<organism evidence="1 2">
    <name type="scientific">Macrosiphum euphorbiae</name>
    <name type="common">potato aphid</name>
    <dbReference type="NCBI Taxonomy" id="13131"/>
    <lineage>
        <taxon>Eukaryota</taxon>
        <taxon>Metazoa</taxon>
        <taxon>Ecdysozoa</taxon>
        <taxon>Arthropoda</taxon>
        <taxon>Hexapoda</taxon>
        <taxon>Insecta</taxon>
        <taxon>Pterygota</taxon>
        <taxon>Neoptera</taxon>
        <taxon>Paraneoptera</taxon>
        <taxon>Hemiptera</taxon>
        <taxon>Sternorrhyncha</taxon>
        <taxon>Aphidomorpha</taxon>
        <taxon>Aphidoidea</taxon>
        <taxon>Aphididae</taxon>
        <taxon>Macrosiphini</taxon>
        <taxon>Macrosiphum</taxon>
    </lineage>
</organism>
<dbReference type="Proteomes" id="UP001160148">
    <property type="component" value="Unassembled WGS sequence"/>
</dbReference>
<dbReference type="AlphaFoldDB" id="A0AAV0XRU6"/>
<keyword evidence="2" id="KW-1185">Reference proteome</keyword>
<reference evidence="1 2" key="1">
    <citation type="submission" date="2023-01" db="EMBL/GenBank/DDBJ databases">
        <authorList>
            <person name="Whitehead M."/>
        </authorList>
    </citation>
    <scope>NUCLEOTIDE SEQUENCE [LARGE SCALE GENOMIC DNA]</scope>
</reference>
<comment type="caution">
    <text evidence="1">The sequence shown here is derived from an EMBL/GenBank/DDBJ whole genome shotgun (WGS) entry which is preliminary data.</text>
</comment>
<proteinExistence type="predicted"/>